<evidence type="ECO:0000256" key="1">
    <source>
        <dbReference type="SAM" id="MobiDB-lite"/>
    </source>
</evidence>
<feature type="compositionally biased region" description="Basic and acidic residues" evidence="1">
    <location>
        <begin position="1"/>
        <end position="19"/>
    </location>
</feature>
<keyword evidence="2" id="KW-1133">Transmembrane helix</keyword>
<evidence type="ECO:0000259" key="3">
    <source>
        <dbReference type="Pfam" id="PF24841"/>
    </source>
</evidence>
<dbReference type="STRING" id="27349.A0A0L6UEZ5"/>
<dbReference type="AlphaFoldDB" id="A0A0L6UEZ5"/>
<feature type="region of interest" description="Disordered" evidence="1">
    <location>
        <begin position="64"/>
        <end position="98"/>
    </location>
</feature>
<dbReference type="VEuPathDB" id="FungiDB:VP01_668g6"/>
<dbReference type="PANTHER" id="PTHR37846:SF1">
    <property type="entry name" value="DEACETYLASE-LIKE PROTEIN"/>
    <property type="match status" value="1"/>
</dbReference>
<sequence>MEGRNGRTDDGREEGRRAGTLELSAETQMEIIEKTGILHRAAIPNRKPPLIQFSTHELNAFKNTLQKPNGINDDDDDEQEEEEEEEGQNNRPPPDHIDTLRDDVDSLPLWVDRAFDTFLWSIPFTTVFVCFAVFLLHYTLHYHHHLLATLLLFGLSAIGGSYMIYIMNKLSYLLVMRRVPPLGALWIFAVVRLHLSHALLSLLLVALWVWIMDLSLYV</sequence>
<evidence type="ECO:0000313" key="5">
    <source>
        <dbReference type="Proteomes" id="UP000037035"/>
    </source>
</evidence>
<evidence type="ECO:0000313" key="4">
    <source>
        <dbReference type="EMBL" id="KNZ47096.1"/>
    </source>
</evidence>
<accession>A0A0L6UEZ5</accession>
<feature type="region of interest" description="Disordered" evidence="1">
    <location>
        <begin position="1"/>
        <end position="25"/>
    </location>
</feature>
<proteinExistence type="predicted"/>
<feature type="transmembrane region" description="Helical" evidence="2">
    <location>
        <begin position="185"/>
        <end position="211"/>
    </location>
</feature>
<dbReference type="InterPro" id="IPR056136">
    <property type="entry name" value="DUF7719"/>
</dbReference>
<feature type="transmembrane region" description="Helical" evidence="2">
    <location>
        <begin position="146"/>
        <end position="165"/>
    </location>
</feature>
<comment type="caution">
    <text evidence="4">The sequence shown here is derived from an EMBL/GenBank/DDBJ whole genome shotgun (WGS) entry which is preliminary data.</text>
</comment>
<keyword evidence="2" id="KW-0472">Membrane</keyword>
<keyword evidence="2" id="KW-0812">Transmembrane</keyword>
<dbReference type="OrthoDB" id="5597489at2759"/>
<keyword evidence="5" id="KW-1185">Reference proteome</keyword>
<dbReference type="PANTHER" id="PTHR37846">
    <property type="entry name" value="YALI0B21296P"/>
    <property type="match status" value="1"/>
</dbReference>
<dbReference type="Pfam" id="PF24841">
    <property type="entry name" value="DUF7719"/>
    <property type="match status" value="1"/>
</dbReference>
<dbReference type="Proteomes" id="UP000037035">
    <property type="component" value="Unassembled WGS sequence"/>
</dbReference>
<protein>
    <recommendedName>
        <fullName evidence="3">DUF7719 domain-containing protein</fullName>
    </recommendedName>
</protein>
<name>A0A0L6UEZ5_9BASI</name>
<evidence type="ECO:0000256" key="2">
    <source>
        <dbReference type="SAM" id="Phobius"/>
    </source>
</evidence>
<feature type="compositionally biased region" description="Acidic residues" evidence="1">
    <location>
        <begin position="72"/>
        <end position="87"/>
    </location>
</feature>
<dbReference type="EMBL" id="LAVV01012039">
    <property type="protein sequence ID" value="KNZ47096.1"/>
    <property type="molecule type" value="Genomic_DNA"/>
</dbReference>
<reference evidence="4 5" key="1">
    <citation type="submission" date="2015-08" db="EMBL/GenBank/DDBJ databases">
        <title>Next Generation Sequencing and Analysis of the Genome of Puccinia sorghi L Schw, the Causal Agent of Maize Common Rust.</title>
        <authorList>
            <person name="Rochi L."/>
            <person name="Burguener G."/>
            <person name="Darino M."/>
            <person name="Turjanski A."/>
            <person name="Kreff E."/>
            <person name="Dieguez M.J."/>
            <person name="Sacco F."/>
        </authorList>
    </citation>
    <scope>NUCLEOTIDE SEQUENCE [LARGE SCALE GENOMIC DNA]</scope>
    <source>
        <strain evidence="4 5">RO10H11247</strain>
    </source>
</reference>
<gene>
    <name evidence="4" type="ORF">VP01_668g6</name>
</gene>
<organism evidence="4 5">
    <name type="scientific">Puccinia sorghi</name>
    <dbReference type="NCBI Taxonomy" id="27349"/>
    <lineage>
        <taxon>Eukaryota</taxon>
        <taxon>Fungi</taxon>
        <taxon>Dikarya</taxon>
        <taxon>Basidiomycota</taxon>
        <taxon>Pucciniomycotina</taxon>
        <taxon>Pucciniomycetes</taxon>
        <taxon>Pucciniales</taxon>
        <taxon>Pucciniaceae</taxon>
        <taxon>Puccinia</taxon>
    </lineage>
</organism>
<feature type="transmembrane region" description="Helical" evidence="2">
    <location>
        <begin position="118"/>
        <end position="140"/>
    </location>
</feature>
<feature type="domain" description="DUF7719" evidence="3">
    <location>
        <begin position="149"/>
        <end position="215"/>
    </location>
</feature>